<proteinExistence type="predicted"/>
<sequence length="82" mass="8987">MSDPEISHVTYLLQRYFELANGGVFSNPPIEIHVHPDPTVTGGFIAADVAVAPHLNHVQRPIVPYPGPPPGDKTVFFRDLIC</sequence>
<organism evidence="1 2">
    <name type="scientific">Rhizophagus irregularis</name>
    <dbReference type="NCBI Taxonomy" id="588596"/>
    <lineage>
        <taxon>Eukaryota</taxon>
        <taxon>Fungi</taxon>
        <taxon>Fungi incertae sedis</taxon>
        <taxon>Mucoromycota</taxon>
        <taxon>Glomeromycotina</taxon>
        <taxon>Glomeromycetes</taxon>
        <taxon>Glomerales</taxon>
        <taxon>Glomeraceae</taxon>
        <taxon>Rhizophagus</taxon>
    </lineage>
</organism>
<reference evidence="1 2" key="2">
    <citation type="submission" date="2017-09" db="EMBL/GenBank/DDBJ databases">
        <title>Extensive intraspecific genome diversity in a model arbuscular mycorrhizal fungus.</title>
        <authorList>
            <person name="Chen E.C."/>
            <person name="Morin E."/>
            <person name="Beaudet D."/>
            <person name="Noel J."/>
            <person name="Ndikumana S."/>
            <person name="Charron P."/>
            <person name="St-Onge C."/>
            <person name="Giorgi J."/>
            <person name="Grigoriev I.V."/>
            <person name="Roux C."/>
            <person name="Martin F.M."/>
            <person name="Corradi N."/>
        </authorList>
    </citation>
    <scope>NUCLEOTIDE SEQUENCE [LARGE SCALE GENOMIC DNA]</scope>
    <source>
        <strain evidence="1 2">A5</strain>
    </source>
</reference>
<dbReference type="VEuPathDB" id="FungiDB:FUN_018038"/>
<evidence type="ECO:0000313" key="1">
    <source>
        <dbReference type="EMBL" id="PKC12627.1"/>
    </source>
</evidence>
<accession>A0A2N0Q0L2</accession>
<dbReference type="EMBL" id="LLXJ01000237">
    <property type="protein sequence ID" value="PKC12627.1"/>
    <property type="molecule type" value="Genomic_DNA"/>
</dbReference>
<dbReference type="VEuPathDB" id="FungiDB:RhiirA1_436713"/>
<comment type="caution">
    <text evidence="1">The sequence shown here is derived from an EMBL/GenBank/DDBJ whole genome shotgun (WGS) entry which is preliminary data.</text>
</comment>
<protein>
    <submittedName>
        <fullName evidence="1">Uncharacterized protein</fullName>
    </submittedName>
</protein>
<name>A0A2N0Q0L2_9GLOM</name>
<dbReference type="AlphaFoldDB" id="A0A2N0Q0L2"/>
<gene>
    <name evidence="1" type="ORF">RhiirA5_411586</name>
</gene>
<reference evidence="1 2" key="1">
    <citation type="submission" date="2016-04" db="EMBL/GenBank/DDBJ databases">
        <title>Genome analyses suggest a sexual origin of heterokaryosis in a supposedly ancient asexual fungus.</title>
        <authorList>
            <person name="Ropars J."/>
            <person name="Sedzielewska K."/>
            <person name="Noel J."/>
            <person name="Charron P."/>
            <person name="Farinelli L."/>
            <person name="Marton T."/>
            <person name="Kruger M."/>
            <person name="Pelin A."/>
            <person name="Brachmann A."/>
            <person name="Corradi N."/>
        </authorList>
    </citation>
    <scope>NUCLEOTIDE SEQUENCE [LARGE SCALE GENOMIC DNA]</scope>
    <source>
        <strain evidence="1 2">A5</strain>
    </source>
</reference>
<evidence type="ECO:0000313" key="2">
    <source>
        <dbReference type="Proteomes" id="UP000232722"/>
    </source>
</evidence>
<dbReference type="Proteomes" id="UP000232722">
    <property type="component" value="Unassembled WGS sequence"/>
</dbReference>
<dbReference type="VEuPathDB" id="FungiDB:RhiirFUN_019455"/>